<dbReference type="EMBL" id="CAJNOJ010000445">
    <property type="protein sequence ID" value="CAF1450763.1"/>
    <property type="molecule type" value="Genomic_DNA"/>
</dbReference>
<evidence type="ECO:0000313" key="3">
    <source>
        <dbReference type="EMBL" id="CAF1567717.1"/>
    </source>
</evidence>
<comment type="caution">
    <text evidence="2">The sequence shown here is derived from an EMBL/GenBank/DDBJ whole genome shotgun (WGS) entry which is preliminary data.</text>
</comment>
<reference evidence="2" key="1">
    <citation type="submission" date="2021-02" db="EMBL/GenBank/DDBJ databases">
        <authorList>
            <person name="Nowell W R."/>
        </authorList>
    </citation>
    <scope>NUCLEOTIDE SEQUENCE</scope>
</reference>
<evidence type="ECO:0000313" key="4">
    <source>
        <dbReference type="Proteomes" id="UP000663828"/>
    </source>
</evidence>
<evidence type="ECO:0000256" key="1">
    <source>
        <dbReference type="SAM" id="MobiDB-lite"/>
    </source>
</evidence>
<dbReference type="Proteomes" id="UP000663852">
    <property type="component" value="Unassembled WGS sequence"/>
</dbReference>
<feature type="region of interest" description="Disordered" evidence="1">
    <location>
        <begin position="139"/>
        <end position="201"/>
    </location>
</feature>
<keyword evidence="4" id="KW-1185">Reference proteome</keyword>
<sequence length="219" mass="25384">MQTYVGIDGSQILYDPQSGNSYTLIGNKFNNDNNNYNGNYRYAQQSKNNMPQKYDNGYYEQCGAHSHMSTSTKSQQQQYQHKYQKQTNTWQKSVQQMDYEENNIPVVSIDNERREYGSAIRTSTPDQRQREQCNLITTEDHSDGSANNFSSQHPFSSDPKRPLNDSGEFVIKSSNKTRKKSHHREDQQTNTITNENGKPNYPISVEHLQRAVLARPRFN</sequence>
<feature type="compositionally biased region" description="Polar residues" evidence="1">
    <location>
        <begin position="144"/>
        <end position="155"/>
    </location>
</feature>
<gene>
    <name evidence="2" type="ORF">EDS130_LOCUS39501</name>
    <name evidence="3" type="ORF">XAT740_LOCUS44172</name>
</gene>
<dbReference type="EMBL" id="CAJNOR010005559">
    <property type="protein sequence ID" value="CAF1567717.1"/>
    <property type="molecule type" value="Genomic_DNA"/>
</dbReference>
<proteinExistence type="predicted"/>
<name>A0A815PM57_ADIRI</name>
<feature type="compositionally biased region" description="Polar residues" evidence="1">
    <location>
        <begin position="120"/>
        <end position="130"/>
    </location>
</feature>
<accession>A0A815PM57</accession>
<dbReference type="Proteomes" id="UP000663828">
    <property type="component" value="Unassembled WGS sequence"/>
</dbReference>
<feature type="region of interest" description="Disordered" evidence="1">
    <location>
        <begin position="111"/>
        <end position="130"/>
    </location>
</feature>
<organism evidence="2 5">
    <name type="scientific">Adineta ricciae</name>
    <name type="common">Rotifer</name>
    <dbReference type="NCBI Taxonomy" id="249248"/>
    <lineage>
        <taxon>Eukaryota</taxon>
        <taxon>Metazoa</taxon>
        <taxon>Spiralia</taxon>
        <taxon>Gnathifera</taxon>
        <taxon>Rotifera</taxon>
        <taxon>Eurotatoria</taxon>
        <taxon>Bdelloidea</taxon>
        <taxon>Adinetida</taxon>
        <taxon>Adinetidae</taxon>
        <taxon>Adineta</taxon>
    </lineage>
</organism>
<protein>
    <submittedName>
        <fullName evidence="2">Uncharacterized protein</fullName>
    </submittedName>
</protein>
<dbReference type="AlphaFoldDB" id="A0A815PM57"/>
<feature type="compositionally biased region" description="Polar residues" evidence="1">
    <location>
        <begin position="188"/>
        <end position="197"/>
    </location>
</feature>
<evidence type="ECO:0000313" key="2">
    <source>
        <dbReference type="EMBL" id="CAF1450763.1"/>
    </source>
</evidence>
<evidence type="ECO:0000313" key="5">
    <source>
        <dbReference type="Proteomes" id="UP000663852"/>
    </source>
</evidence>